<dbReference type="InterPro" id="IPR058033">
    <property type="entry name" value="ARM_TBCD_2nd"/>
</dbReference>
<evidence type="ECO:0000313" key="3">
    <source>
        <dbReference type="Proteomes" id="UP000324222"/>
    </source>
</evidence>
<accession>A0A5B7GTC6</accession>
<dbReference type="EMBL" id="VSRR010016899">
    <property type="protein sequence ID" value="MPC59814.1"/>
    <property type="molecule type" value="Genomic_DNA"/>
</dbReference>
<feature type="domain" description="Tubulin-folding cofactor D ARM repeats" evidence="1">
    <location>
        <begin position="60"/>
        <end position="148"/>
    </location>
</feature>
<dbReference type="InterPro" id="IPR033162">
    <property type="entry name" value="TBCD"/>
</dbReference>
<dbReference type="Pfam" id="PF25767">
    <property type="entry name" value="ARM_TBCD_2nd"/>
    <property type="match status" value="1"/>
</dbReference>
<dbReference type="PANTHER" id="PTHR12658:SF0">
    <property type="entry name" value="TUBULIN-SPECIFIC CHAPERONE D"/>
    <property type="match status" value="1"/>
</dbReference>
<dbReference type="PANTHER" id="PTHR12658">
    <property type="entry name" value="BETA-TUBULIN COFACTOR D"/>
    <property type="match status" value="1"/>
</dbReference>
<dbReference type="AlphaFoldDB" id="A0A5B7GTC6"/>
<evidence type="ECO:0000313" key="2">
    <source>
        <dbReference type="EMBL" id="MPC59814.1"/>
    </source>
</evidence>
<dbReference type="GO" id="GO:0000226">
    <property type="term" value="P:microtubule cytoskeleton organization"/>
    <property type="evidence" value="ECO:0007669"/>
    <property type="project" value="TreeGrafter"/>
</dbReference>
<sequence>MEGEKDDDHEEEEEEELAANLRCVFMSCALNKGADWFQSLCSPPPPPMPPPPPLSLTRGILWSAAKGIGRVTGRLPQEFGDEVVGAILELFSSRESDKAWHGGCLALAELARRGLLLPERLPAVTPVLNKALVYDELKGKCFMGANIRFDRIGVRGRRKCCTARP</sequence>
<proteinExistence type="predicted"/>
<dbReference type="GO" id="GO:0005096">
    <property type="term" value="F:GTPase activator activity"/>
    <property type="evidence" value="ECO:0007669"/>
    <property type="project" value="InterPro"/>
</dbReference>
<dbReference type="GO" id="GO:0070830">
    <property type="term" value="P:bicellular tight junction assembly"/>
    <property type="evidence" value="ECO:0007669"/>
    <property type="project" value="TreeGrafter"/>
</dbReference>
<name>A0A5B7GTC6_PORTR</name>
<organism evidence="2 3">
    <name type="scientific">Portunus trituberculatus</name>
    <name type="common">Swimming crab</name>
    <name type="synonym">Neptunus trituberculatus</name>
    <dbReference type="NCBI Taxonomy" id="210409"/>
    <lineage>
        <taxon>Eukaryota</taxon>
        <taxon>Metazoa</taxon>
        <taxon>Ecdysozoa</taxon>
        <taxon>Arthropoda</taxon>
        <taxon>Crustacea</taxon>
        <taxon>Multicrustacea</taxon>
        <taxon>Malacostraca</taxon>
        <taxon>Eumalacostraca</taxon>
        <taxon>Eucarida</taxon>
        <taxon>Decapoda</taxon>
        <taxon>Pleocyemata</taxon>
        <taxon>Brachyura</taxon>
        <taxon>Eubrachyura</taxon>
        <taxon>Portunoidea</taxon>
        <taxon>Portunidae</taxon>
        <taxon>Portuninae</taxon>
        <taxon>Portunus</taxon>
    </lineage>
</organism>
<dbReference type="Proteomes" id="UP000324222">
    <property type="component" value="Unassembled WGS sequence"/>
</dbReference>
<dbReference type="OrthoDB" id="6336275at2759"/>
<reference evidence="2 3" key="1">
    <citation type="submission" date="2019-05" db="EMBL/GenBank/DDBJ databases">
        <title>Another draft genome of Portunus trituberculatus and its Hox gene families provides insights of decapod evolution.</title>
        <authorList>
            <person name="Jeong J.-H."/>
            <person name="Song I."/>
            <person name="Kim S."/>
            <person name="Choi T."/>
            <person name="Kim D."/>
            <person name="Ryu S."/>
            <person name="Kim W."/>
        </authorList>
    </citation>
    <scope>NUCLEOTIDE SEQUENCE [LARGE SCALE GENOMIC DNA]</scope>
    <source>
        <tissue evidence="2">Muscle</tissue>
    </source>
</reference>
<evidence type="ECO:0000259" key="1">
    <source>
        <dbReference type="Pfam" id="PF25767"/>
    </source>
</evidence>
<dbReference type="GO" id="GO:0007023">
    <property type="term" value="P:post-chaperonin tubulin folding pathway"/>
    <property type="evidence" value="ECO:0007669"/>
    <property type="project" value="InterPro"/>
</dbReference>
<dbReference type="GO" id="GO:0048487">
    <property type="term" value="F:beta-tubulin binding"/>
    <property type="evidence" value="ECO:0007669"/>
    <property type="project" value="InterPro"/>
</dbReference>
<dbReference type="SUPFAM" id="SSF48371">
    <property type="entry name" value="ARM repeat"/>
    <property type="match status" value="1"/>
</dbReference>
<dbReference type="GO" id="GO:0007021">
    <property type="term" value="P:tubulin complex assembly"/>
    <property type="evidence" value="ECO:0007669"/>
    <property type="project" value="InterPro"/>
</dbReference>
<protein>
    <submittedName>
        <fullName evidence="2">Tubulin-specific chaperone D</fullName>
    </submittedName>
</protein>
<comment type="caution">
    <text evidence="2">The sequence shown here is derived from an EMBL/GenBank/DDBJ whole genome shotgun (WGS) entry which is preliminary data.</text>
</comment>
<keyword evidence="3" id="KW-1185">Reference proteome</keyword>
<dbReference type="GO" id="GO:0016328">
    <property type="term" value="C:lateral plasma membrane"/>
    <property type="evidence" value="ECO:0007669"/>
    <property type="project" value="TreeGrafter"/>
</dbReference>
<dbReference type="GO" id="GO:0034333">
    <property type="term" value="P:adherens junction assembly"/>
    <property type="evidence" value="ECO:0007669"/>
    <property type="project" value="TreeGrafter"/>
</dbReference>
<gene>
    <name evidence="2" type="primary">TBCD_1</name>
    <name evidence="2" type="ORF">E2C01_053842</name>
</gene>
<dbReference type="InterPro" id="IPR016024">
    <property type="entry name" value="ARM-type_fold"/>
</dbReference>